<reference evidence="1 2" key="1">
    <citation type="submission" date="2018-06" db="EMBL/GenBank/DDBJ databases">
        <authorList>
            <consortium name="Pathogen Informatics"/>
            <person name="Doyle S."/>
        </authorList>
    </citation>
    <scope>NUCLEOTIDE SEQUENCE [LARGE SCALE GENOMIC DNA]</scope>
    <source>
        <strain evidence="1 2">NCTC8009</strain>
    </source>
</reference>
<dbReference type="EMBL" id="UARW01000010">
    <property type="protein sequence ID" value="SQD02436.1"/>
    <property type="molecule type" value="Genomic_DNA"/>
</dbReference>
<protein>
    <submittedName>
        <fullName evidence="1">Uncharacterized protein</fullName>
    </submittedName>
</protein>
<sequence length="82" mass="9482">MTDPLRFGVRDRYAKTNAGGNNLFPLPDIFFQLKRMFSAPVNAEVAAQELDRLLFIAKIPINKDILQRQQWANVFFRRKGGE</sequence>
<proteinExistence type="predicted"/>
<gene>
    <name evidence="1" type="ORF">NCTC8009_02891</name>
</gene>
<evidence type="ECO:0000313" key="1">
    <source>
        <dbReference type="EMBL" id="SQD02436.1"/>
    </source>
</evidence>
<name>A0A0K3K5I0_ECOLX</name>
<organism evidence="1 2">
    <name type="scientific">Escherichia coli</name>
    <dbReference type="NCBI Taxonomy" id="562"/>
    <lineage>
        <taxon>Bacteria</taxon>
        <taxon>Pseudomonadati</taxon>
        <taxon>Pseudomonadota</taxon>
        <taxon>Gammaproteobacteria</taxon>
        <taxon>Enterobacterales</taxon>
        <taxon>Enterobacteriaceae</taxon>
        <taxon>Escherichia</taxon>
    </lineage>
</organism>
<evidence type="ECO:0000313" key="2">
    <source>
        <dbReference type="Proteomes" id="UP000250991"/>
    </source>
</evidence>
<accession>A0A0K3K5I0</accession>
<dbReference type="AlphaFoldDB" id="A0A0K3K5I0"/>
<dbReference type="Proteomes" id="UP000250991">
    <property type="component" value="Unassembled WGS sequence"/>
</dbReference>